<evidence type="ECO:0000256" key="1">
    <source>
        <dbReference type="ARBA" id="ARBA00006432"/>
    </source>
</evidence>
<dbReference type="SUPFAM" id="SSF56801">
    <property type="entry name" value="Acetyl-CoA synthetase-like"/>
    <property type="match status" value="1"/>
</dbReference>
<dbReference type="Proteomes" id="UP000518752">
    <property type="component" value="Unassembled WGS sequence"/>
</dbReference>
<proteinExistence type="inferred from homology"/>
<reference evidence="6 7" key="1">
    <citation type="journal article" date="2020" name="ISME J.">
        <title>Uncovering the hidden diversity of litter-decomposition mechanisms in mushroom-forming fungi.</title>
        <authorList>
            <person name="Floudas D."/>
            <person name="Bentzer J."/>
            <person name="Ahren D."/>
            <person name="Johansson T."/>
            <person name="Persson P."/>
            <person name="Tunlid A."/>
        </authorList>
    </citation>
    <scope>NUCLEOTIDE SEQUENCE [LARGE SCALE GENOMIC DNA]</scope>
    <source>
        <strain evidence="6 7">CBS 406.79</strain>
    </source>
</reference>
<evidence type="ECO:0000259" key="4">
    <source>
        <dbReference type="Pfam" id="PF00501"/>
    </source>
</evidence>
<organism evidence="6 7">
    <name type="scientific">Collybiopsis confluens</name>
    <dbReference type="NCBI Taxonomy" id="2823264"/>
    <lineage>
        <taxon>Eukaryota</taxon>
        <taxon>Fungi</taxon>
        <taxon>Dikarya</taxon>
        <taxon>Basidiomycota</taxon>
        <taxon>Agaricomycotina</taxon>
        <taxon>Agaricomycetes</taxon>
        <taxon>Agaricomycetidae</taxon>
        <taxon>Agaricales</taxon>
        <taxon>Marasmiineae</taxon>
        <taxon>Omphalotaceae</taxon>
        <taxon>Collybiopsis</taxon>
    </lineage>
</organism>
<protein>
    <recommendedName>
        <fullName evidence="8">AMP binding protein</fullName>
    </recommendedName>
</protein>
<dbReference type="EMBL" id="JAACJN010000043">
    <property type="protein sequence ID" value="KAF5384542.1"/>
    <property type="molecule type" value="Genomic_DNA"/>
</dbReference>
<dbReference type="InterPro" id="IPR000873">
    <property type="entry name" value="AMP-dep_synth/lig_dom"/>
</dbReference>
<dbReference type="InterPro" id="IPR020845">
    <property type="entry name" value="AMP-binding_CS"/>
</dbReference>
<keyword evidence="2" id="KW-0436">Ligase</keyword>
<feature type="domain" description="AMP-binding enzyme C-terminal" evidence="5">
    <location>
        <begin position="503"/>
        <end position="583"/>
    </location>
</feature>
<dbReference type="PANTHER" id="PTHR24096:SF149">
    <property type="entry name" value="AMP-BINDING DOMAIN-CONTAINING PROTEIN-RELATED"/>
    <property type="match status" value="1"/>
</dbReference>
<evidence type="ECO:0000313" key="7">
    <source>
        <dbReference type="Proteomes" id="UP000518752"/>
    </source>
</evidence>
<feature type="domain" description="AMP-dependent synthetase/ligase" evidence="4">
    <location>
        <begin position="34"/>
        <end position="440"/>
    </location>
</feature>
<comment type="caution">
    <text evidence="6">The sequence shown here is derived from an EMBL/GenBank/DDBJ whole genome shotgun (WGS) entry which is preliminary data.</text>
</comment>
<dbReference type="Gene3D" id="3.40.50.12780">
    <property type="entry name" value="N-terminal domain of ligase-like"/>
    <property type="match status" value="1"/>
</dbReference>
<dbReference type="InterPro" id="IPR025110">
    <property type="entry name" value="AMP-bd_C"/>
</dbReference>
<evidence type="ECO:0000313" key="6">
    <source>
        <dbReference type="EMBL" id="KAF5384542.1"/>
    </source>
</evidence>
<dbReference type="PANTHER" id="PTHR24096">
    <property type="entry name" value="LONG-CHAIN-FATTY-ACID--COA LIGASE"/>
    <property type="match status" value="1"/>
</dbReference>
<keyword evidence="7" id="KW-1185">Reference proteome</keyword>
<dbReference type="Pfam" id="PF13193">
    <property type="entry name" value="AMP-binding_C"/>
    <property type="match status" value="1"/>
</dbReference>
<gene>
    <name evidence="6" type="ORF">D9757_006443</name>
</gene>
<sequence length="615" mass="67864">MTPIIYKSPLPDSAIVQSSVYTHIFARNSLYSSSTVAYVDAATGASLTRTHVTDLSLSFGYGLCFKTQAKRGDTVLMFSPNSLCWPVVVYGAVAAGLKITFANNSYTPDELAHQYTDSHAYLICTTRSNLRTVQKMLASKAVGVTSKEDAERRVILLPDDFNWIPGAKKTDIKKPIPGLTRFEEILSFGKLAEEEKFDGADAEQETVFLCYSSGTTGKPKGVETTHQNLTTVLDMVLAGFPPLSHTNDRMLAVLPLYHIYGLVKLLLFPYFCGITTIFMAQFDPVKYIESVQRYKATVSLIVPPILVVLARHPCSEQYDTSSLRVLFSGAAPLGGELVRAVKAKLRPTNNPPLHIVQGYGLTETSPTTHLLPLLPDPRWPDLSEESKHGSIGFLIPNLEARLVVDDKDGTATTDEEVVDAKEGERGELWVRGRSIMKGYLNNPSANSNAFYPYTLSPPAKPVPGTRWFKTGDVGVVDKSGFFWIVDRKKELIKYKGFQVPPAELESVLLTHPKVADAAVIGVDSARESTELPRAYIVPADFSRSSALFGREVQEWMKTKVAKHKYLRGGVIMMEAIPKSASGKILRRQLKDQAKRELAGRDPAEDMDAERARAKL</sequence>
<evidence type="ECO:0000259" key="5">
    <source>
        <dbReference type="Pfam" id="PF13193"/>
    </source>
</evidence>
<dbReference type="InterPro" id="IPR042099">
    <property type="entry name" value="ANL_N_sf"/>
</dbReference>
<accession>A0A8H5HJS6</accession>
<evidence type="ECO:0008006" key="8">
    <source>
        <dbReference type="Google" id="ProtNLM"/>
    </source>
</evidence>
<name>A0A8H5HJS6_9AGAR</name>
<feature type="region of interest" description="Disordered" evidence="3">
    <location>
        <begin position="591"/>
        <end position="615"/>
    </location>
</feature>
<evidence type="ECO:0000256" key="3">
    <source>
        <dbReference type="SAM" id="MobiDB-lite"/>
    </source>
</evidence>
<evidence type="ECO:0000256" key="2">
    <source>
        <dbReference type="ARBA" id="ARBA00022598"/>
    </source>
</evidence>
<dbReference type="PROSITE" id="PS00455">
    <property type="entry name" value="AMP_BINDING"/>
    <property type="match status" value="1"/>
</dbReference>
<dbReference type="OrthoDB" id="1898221at2759"/>
<dbReference type="CDD" id="cd05911">
    <property type="entry name" value="Firefly_Luc_like"/>
    <property type="match status" value="1"/>
</dbReference>
<dbReference type="Gene3D" id="3.30.300.30">
    <property type="match status" value="1"/>
</dbReference>
<dbReference type="GO" id="GO:0016405">
    <property type="term" value="F:CoA-ligase activity"/>
    <property type="evidence" value="ECO:0007669"/>
    <property type="project" value="TreeGrafter"/>
</dbReference>
<dbReference type="Pfam" id="PF00501">
    <property type="entry name" value="AMP-binding"/>
    <property type="match status" value="1"/>
</dbReference>
<dbReference type="InterPro" id="IPR045851">
    <property type="entry name" value="AMP-bd_C_sf"/>
</dbReference>
<dbReference type="AlphaFoldDB" id="A0A8H5HJS6"/>
<comment type="similarity">
    <text evidence="1">Belongs to the ATP-dependent AMP-binding enzyme family.</text>
</comment>